<dbReference type="VEuPathDB" id="FungiDB:A1O9_10322"/>
<organism evidence="1 2">
    <name type="scientific">Exophiala aquamarina CBS 119918</name>
    <dbReference type="NCBI Taxonomy" id="1182545"/>
    <lineage>
        <taxon>Eukaryota</taxon>
        <taxon>Fungi</taxon>
        <taxon>Dikarya</taxon>
        <taxon>Ascomycota</taxon>
        <taxon>Pezizomycotina</taxon>
        <taxon>Eurotiomycetes</taxon>
        <taxon>Chaetothyriomycetidae</taxon>
        <taxon>Chaetothyriales</taxon>
        <taxon>Herpotrichiellaceae</taxon>
        <taxon>Exophiala</taxon>
    </lineage>
</organism>
<evidence type="ECO:0000313" key="2">
    <source>
        <dbReference type="Proteomes" id="UP000027920"/>
    </source>
</evidence>
<sequence>MPKVQFFEHVGSYAAISKKAPQGFQCLKQLLSFYDSDNPNRTALDALLAPGFHDTENGSDRTISRAEAIEDILTTRDKYRKHQFDLKHAYCLEHTGSHHTVFFESVRFLSVVGSNDWIKVPVSGRLEVKVTENKFTLKDAVAIITARAMTSDTSQLVARDLQKAVGSPV</sequence>
<gene>
    <name evidence="1" type="ORF">A1O9_10322</name>
</gene>
<comment type="caution">
    <text evidence="1">The sequence shown here is derived from an EMBL/GenBank/DDBJ whole genome shotgun (WGS) entry which is preliminary data.</text>
</comment>
<dbReference type="HOGENOM" id="CLU_1582339_0_0_1"/>
<feature type="non-terminal residue" evidence="1">
    <location>
        <position position="169"/>
    </location>
</feature>
<dbReference type="Proteomes" id="UP000027920">
    <property type="component" value="Unassembled WGS sequence"/>
</dbReference>
<reference evidence="1 2" key="1">
    <citation type="submission" date="2013-03" db="EMBL/GenBank/DDBJ databases">
        <title>The Genome Sequence of Exophiala aquamarina CBS 119918.</title>
        <authorList>
            <consortium name="The Broad Institute Genomics Platform"/>
            <person name="Cuomo C."/>
            <person name="de Hoog S."/>
            <person name="Gorbushina A."/>
            <person name="Walker B."/>
            <person name="Young S.K."/>
            <person name="Zeng Q."/>
            <person name="Gargeya S."/>
            <person name="Fitzgerald M."/>
            <person name="Haas B."/>
            <person name="Abouelleil A."/>
            <person name="Allen A.W."/>
            <person name="Alvarado L."/>
            <person name="Arachchi H.M."/>
            <person name="Berlin A.M."/>
            <person name="Chapman S.B."/>
            <person name="Gainer-Dewar J."/>
            <person name="Goldberg J."/>
            <person name="Griggs A."/>
            <person name="Gujja S."/>
            <person name="Hansen M."/>
            <person name="Howarth C."/>
            <person name="Imamovic A."/>
            <person name="Ireland A."/>
            <person name="Larimer J."/>
            <person name="McCowan C."/>
            <person name="Murphy C."/>
            <person name="Pearson M."/>
            <person name="Poon T.W."/>
            <person name="Priest M."/>
            <person name="Roberts A."/>
            <person name="Saif S."/>
            <person name="Shea T."/>
            <person name="Sisk P."/>
            <person name="Sykes S."/>
            <person name="Wortman J."/>
            <person name="Nusbaum C."/>
            <person name="Birren B."/>
        </authorList>
    </citation>
    <scope>NUCLEOTIDE SEQUENCE [LARGE SCALE GENOMIC DNA]</scope>
    <source>
        <strain evidence="1 2">CBS 119918</strain>
    </source>
</reference>
<dbReference type="OrthoDB" id="4147229at2759"/>
<evidence type="ECO:0000313" key="1">
    <source>
        <dbReference type="EMBL" id="KEF53347.1"/>
    </source>
</evidence>
<dbReference type="AlphaFoldDB" id="A0A072P100"/>
<dbReference type="GeneID" id="25285226"/>
<dbReference type="EMBL" id="AMGV01000013">
    <property type="protein sequence ID" value="KEF53347.1"/>
    <property type="molecule type" value="Genomic_DNA"/>
</dbReference>
<dbReference type="RefSeq" id="XP_013255937.1">
    <property type="nucleotide sequence ID" value="XM_013400483.1"/>
</dbReference>
<keyword evidence="2" id="KW-1185">Reference proteome</keyword>
<evidence type="ECO:0008006" key="3">
    <source>
        <dbReference type="Google" id="ProtNLM"/>
    </source>
</evidence>
<name>A0A072P100_9EURO</name>
<proteinExistence type="predicted"/>
<accession>A0A072P100</accession>
<protein>
    <recommendedName>
        <fullName evidence="3">SnoaL-like domain-containing protein</fullName>
    </recommendedName>
</protein>